<dbReference type="Pfam" id="PF02770">
    <property type="entry name" value="Acyl-CoA_dh_M"/>
    <property type="match status" value="1"/>
</dbReference>
<dbReference type="InterPro" id="IPR006091">
    <property type="entry name" value="Acyl-CoA_Oxase/DH_mid-dom"/>
</dbReference>
<accession>A0A974SKX3</accession>
<dbReference type="AlphaFoldDB" id="A0A974SKX3"/>
<evidence type="ECO:0000256" key="1">
    <source>
        <dbReference type="ARBA" id="ARBA00001974"/>
    </source>
</evidence>
<dbReference type="GO" id="GO:0003995">
    <property type="term" value="F:acyl-CoA dehydrogenase activity"/>
    <property type="evidence" value="ECO:0007669"/>
    <property type="project" value="InterPro"/>
</dbReference>
<protein>
    <submittedName>
        <fullName evidence="9">Acyl-CoA/acyl-ACP dehydrogenase</fullName>
    </submittedName>
</protein>
<sequence length="387" mass="42918">MQTIGSNQHQEIRDAVRALCADFPAEYHRKVDEVRGYPEAFVDALTRAGWMAALIPEDYGGSGLGLTEASVIMEEINRAGGNSGACHGQMYNMNTLVRHGSLEQRRHYLPKIASGELRLQSMGVTEPTTGTDTTKIKTTAVKKGDRYVINGQKVWISRVQHSDLMILLARTTPLDQVKKKSDGLSIFIVDIKEAMTGGMAVRPILNMVNHETNELFFDDLEIPADNLIGEEGQGFKYILTGLNAERTLIAAECIGDGYWFIDKVSAYAKERTVFGRPIGQNQGVQFPIAEAFIEVEAANLMRFEACRLYDAHEPCGAQANMAKYLAAKASWEAANACLQFHGGFGFACEYDVERKFRETRLYQVAPISTNLILSHMAEHVLGLPRSF</sequence>
<comment type="cofactor">
    <cofactor evidence="1 5">
        <name>FAD</name>
        <dbReference type="ChEBI" id="CHEBI:57692"/>
    </cofactor>
</comment>
<organism evidence="9 10">
    <name type="scientific">Xanthobacter dioxanivorans</name>
    <dbReference type="NCBI Taxonomy" id="2528964"/>
    <lineage>
        <taxon>Bacteria</taxon>
        <taxon>Pseudomonadati</taxon>
        <taxon>Pseudomonadota</taxon>
        <taxon>Alphaproteobacteria</taxon>
        <taxon>Hyphomicrobiales</taxon>
        <taxon>Xanthobacteraceae</taxon>
        <taxon>Xanthobacter</taxon>
    </lineage>
</organism>
<keyword evidence="3 5" id="KW-0285">Flavoprotein</keyword>
<dbReference type="InterPro" id="IPR036250">
    <property type="entry name" value="AcylCo_DH-like_C"/>
</dbReference>
<dbReference type="SUPFAM" id="SSF56645">
    <property type="entry name" value="Acyl-CoA dehydrogenase NM domain-like"/>
    <property type="match status" value="1"/>
</dbReference>
<keyword evidence="5" id="KW-0560">Oxidoreductase</keyword>
<evidence type="ECO:0000313" key="9">
    <source>
        <dbReference type="EMBL" id="QRG08947.1"/>
    </source>
</evidence>
<dbReference type="InterPro" id="IPR037069">
    <property type="entry name" value="AcylCoA_DH/ox_N_sf"/>
</dbReference>
<dbReference type="EMBL" id="CP063362">
    <property type="protein sequence ID" value="QRG08947.1"/>
    <property type="molecule type" value="Genomic_DNA"/>
</dbReference>
<dbReference type="FunFam" id="1.10.540.10:FF:000013">
    <property type="entry name" value="Acyl-CoA dehydrogenase"/>
    <property type="match status" value="1"/>
</dbReference>
<dbReference type="InterPro" id="IPR009100">
    <property type="entry name" value="AcylCoA_DH/oxidase_NM_dom_sf"/>
</dbReference>
<feature type="domain" description="Acyl-CoA dehydrogenase/oxidase C-terminal" evidence="6">
    <location>
        <begin position="232"/>
        <end position="366"/>
    </location>
</feature>
<dbReference type="KEGG" id="xdi:EZH22_12130"/>
<dbReference type="FunFam" id="1.20.140.10:FF:000012">
    <property type="entry name" value="Acyl-CoA dehydrogenase fadE12"/>
    <property type="match status" value="1"/>
</dbReference>
<dbReference type="InterPro" id="IPR046373">
    <property type="entry name" value="Acyl-CoA_Oxase/DH_mid-dom_sf"/>
</dbReference>
<evidence type="ECO:0000256" key="2">
    <source>
        <dbReference type="ARBA" id="ARBA00009347"/>
    </source>
</evidence>
<dbReference type="Gene3D" id="2.40.110.10">
    <property type="entry name" value="Butyryl-CoA Dehydrogenase, subunit A, domain 2"/>
    <property type="match status" value="1"/>
</dbReference>
<dbReference type="InterPro" id="IPR013786">
    <property type="entry name" value="AcylCoA_DH/ox_N"/>
</dbReference>
<dbReference type="Pfam" id="PF00441">
    <property type="entry name" value="Acyl-CoA_dh_1"/>
    <property type="match status" value="1"/>
</dbReference>
<keyword evidence="10" id="KW-1185">Reference proteome</keyword>
<evidence type="ECO:0000256" key="4">
    <source>
        <dbReference type="ARBA" id="ARBA00022827"/>
    </source>
</evidence>
<dbReference type="RefSeq" id="WP_203195864.1">
    <property type="nucleotide sequence ID" value="NZ_CP063362.1"/>
</dbReference>
<dbReference type="Gene3D" id="1.20.140.10">
    <property type="entry name" value="Butyryl-CoA Dehydrogenase, subunit A, domain 3"/>
    <property type="match status" value="1"/>
</dbReference>
<evidence type="ECO:0000259" key="8">
    <source>
        <dbReference type="Pfam" id="PF02771"/>
    </source>
</evidence>
<dbReference type="PANTHER" id="PTHR43884:SF12">
    <property type="entry name" value="ISOVALERYL-COA DEHYDROGENASE, MITOCHONDRIAL-RELATED"/>
    <property type="match status" value="1"/>
</dbReference>
<keyword evidence="4 5" id="KW-0274">FAD</keyword>
<dbReference type="InterPro" id="IPR009075">
    <property type="entry name" value="AcylCo_DH/oxidase_C"/>
</dbReference>
<feature type="domain" description="Acyl-CoA dehydrogenase/oxidase N-terminal" evidence="8">
    <location>
        <begin position="7"/>
        <end position="116"/>
    </location>
</feature>
<evidence type="ECO:0000256" key="5">
    <source>
        <dbReference type="RuleBase" id="RU362125"/>
    </source>
</evidence>
<dbReference type="FunFam" id="2.40.110.10:FF:000014">
    <property type="entry name" value="Probable acyl-CoA dehydrogenase"/>
    <property type="match status" value="1"/>
</dbReference>
<comment type="similarity">
    <text evidence="2 5">Belongs to the acyl-CoA dehydrogenase family.</text>
</comment>
<reference evidence="9 10" key="1">
    <citation type="submission" date="2020-10" db="EMBL/GenBank/DDBJ databases">
        <title>Degradation of 1,4-Dioxane by Xanthobacter sp. YN2, via a Novel Group-2 Soluble Di-Iron Monooxygenase.</title>
        <authorList>
            <person name="Ma F."/>
            <person name="Wang Y."/>
            <person name="Yang J."/>
            <person name="Guo H."/>
            <person name="Su D."/>
            <person name="Yu L."/>
        </authorList>
    </citation>
    <scope>NUCLEOTIDE SEQUENCE [LARGE SCALE GENOMIC DNA]</scope>
    <source>
        <strain evidence="9 10">YN2</strain>
    </source>
</reference>
<dbReference type="PROSITE" id="PS00073">
    <property type="entry name" value="ACYL_COA_DH_2"/>
    <property type="match status" value="1"/>
</dbReference>
<dbReference type="Gene3D" id="1.10.540.10">
    <property type="entry name" value="Acyl-CoA dehydrogenase/oxidase, N-terminal domain"/>
    <property type="match status" value="1"/>
</dbReference>
<dbReference type="Proteomes" id="UP000596427">
    <property type="component" value="Chromosome"/>
</dbReference>
<name>A0A974SKX3_9HYPH</name>
<gene>
    <name evidence="9" type="ORF">EZH22_12130</name>
</gene>
<dbReference type="PANTHER" id="PTHR43884">
    <property type="entry name" value="ACYL-COA DEHYDROGENASE"/>
    <property type="match status" value="1"/>
</dbReference>
<evidence type="ECO:0000259" key="7">
    <source>
        <dbReference type="Pfam" id="PF02770"/>
    </source>
</evidence>
<dbReference type="GO" id="GO:0050660">
    <property type="term" value="F:flavin adenine dinucleotide binding"/>
    <property type="evidence" value="ECO:0007669"/>
    <property type="project" value="InterPro"/>
</dbReference>
<evidence type="ECO:0000259" key="6">
    <source>
        <dbReference type="Pfam" id="PF00441"/>
    </source>
</evidence>
<evidence type="ECO:0000256" key="3">
    <source>
        <dbReference type="ARBA" id="ARBA00022630"/>
    </source>
</evidence>
<proteinExistence type="inferred from homology"/>
<dbReference type="PIRSF" id="PIRSF016578">
    <property type="entry name" value="HsaA"/>
    <property type="match status" value="1"/>
</dbReference>
<evidence type="ECO:0000313" key="10">
    <source>
        <dbReference type="Proteomes" id="UP000596427"/>
    </source>
</evidence>
<dbReference type="InterPro" id="IPR006089">
    <property type="entry name" value="Acyl-CoA_DH_CS"/>
</dbReference>
<dbReference type="Pfam" id="PF02771">
    <property type="entry name" value="Acyl-CoA_dh_N"/>
    <property type="match status" value="1"/>
</dbReference>
<dbReference type="SUPFAM" id="SSF47203">
    <property type="entry name" value="Acyl-CoA dehydrogenase C-terminal domain-like"/>
    <property type="match status" value="1"/>
</dbReference>
<feature type="domain" description="Acyl-CoA oxidase/dehydrogenase middle" evidence="7">
    <location>
        <begin position="121"/>
        <end position="219"/>
    </location>
</feature>